<gene>
    <name evidence="3" type="ORF">H4W81_003604</name>
</gene>
<keyword evidence="2" id="KW-0472">Membrane</keyword>
<name>A0ABR9KFP1_9ACTN</name>
<organism evidence="3 4">
    <name type="scientific">Nonomuraea africana</name>
    <dbReference type="NCBI Taxonomy" id="46171"/>
    <lineage>
        <taxon>Bacteria</taxon>
        <taxon>Bacillati</taxon>
        <taxon>Actinomycetota</taxon>
        <taxon>Actinomycetes</taxon>
        <taxon>Streptosporangiales</taxon>
        <taxon>Streptosporangiaceae</taxon>
        <taxon>Nonomuraea</taxon>
    </lineage>
</organism>
<keyword evidence="2" id="KW-1133">Transmembrane helix</keyword>
<evidence type="ECO:0000313" key="4">
    <source>
        <dbReference type="Proteomes" id="UP000661607"/>
    </source>
</evidence>
<evidence type="ECO:0000313" key="3">
    <source>
        <dbReference type="EMBL" id="MBE1560825.1"/>
    </source>
</evidence>
<feature type="compositionally biased region" description="Polar residues" evidence="1">
    <location>
        <begin position="156"/>
        <end position="172"/>
    </location>
</feature>
<evidence type="ECO:0000256" key="2">
    <source>
        <dbReference type="SAM" id="Phobius"/>
    </source>
</evidence>
<sequence length="172" mass="17464">MTQQKSGLVPGILVGLVAMLVGAAVYGAVVGITEYEIGLVAVLVGVLVGLGMMAVKPSSPVLPPLAALFGLVGAALGTAIGGTVLAVKYAGEEGGKLGYLDAFTSVTGLMPDLIGEDPKTLLFWAISAFAGFSFVNKRVKAAREAEVVPMAPPSAPEQQPEGNLFTPKNPQA</sequence>
<proteinExistence type="predicted"/>
<accession>A0ABR9KFP1</accession>
<feature type="region of interest" description="Disordered" evidence="1">
    <location>
        <begin position="150"/>
        <end position="172"/>
    </location>
</feature>
<evidence type="ECO:0000256" key="1">
    <source>
        <dbReference type="SAM" id="MobiDB-lite"/>
    </source>
</evidence>
<keyword evidence="4" id="KW-1185">Reference proteome</keyword>
<feature type="transmembrane region" description="Helical" evidence="2">
    <location>
        <begin position="67"/>
        <end position="90"/>
    </location>
</feature>
<dbReference type="EMBL" id="JADBEF010000001">
    <property type="protein sequence ID" value="MBE1560825.1"/>
    <property type="molecule type" value="Genomic_DNA"/>
</dbReference>
<dbReference type="RefSeq" id="WP_192775850.1">
    <property type="nucleotide sequence ID" value="NZ_BAAASY010000007.1"/>
</dbReference>
<keyword evidence="2" id="KW-0812">Transmembrane</keyword>
<dbReference type="Proteomes" id="UP000661607">
    <property type="component" value="Unassembled WGS sequence"/>
</dbReference>
<protein>
    <submittedName>
        <fullName evidence="3">Xanthosine utilization system XapX-like protein</fullName>
    </submittedName>
</protein>
<comment type="caution">
    <text evidence="3">The sequence shown here is derived from an EMBL/GenBank/DDBJ whole genome shotgun (WGS) entry which is preliminary data.</text>
</comment>
<reference evidence="3 4" key="1">
    <citation type="submission" date="2020-10" db="EMBL/GenBank/DDBJ databases">
        <title>Sequencing the genomes of 1000 actinobacteria strains.</title>
        <authorList>
            <person name="Klenk H.-P."/>
        </authorList>
    </citation>
    <scope>NUCLEOTIDE SEQUENCE [LARGE SCALE GENOMIC DNA]</scope>
    <source>
        <strain evidence="3 4">DSM 43748</strain>
    </source>
</reference>
<feature type="transmembrane region" description="Helical" evidence="2">
    <location>
        <begin position="7"/>
        <end position="29"/>
    </location>
</feature>
<feature type="transmembrane region" description="Helical" evidence="2">
    <location>
        <begin position="35"/>
        <end position="55"/>
    </location>
</feature>